<evidence type="ECO:0000256" key="3">
    <source>
        <dbReference type="ARBA" id="ARBA00022946"/>
    </source>
</evidence>
<reference evidence="12" key="1">
    <citation type="submission" date="2025-08" db="UniProtKB">
        <authorList>
            <consortium name="RefSeq"/>
        </authorList>
    </citation>
    <scope>IDENTIFICATION</scope>
    <source>
        <tissue evidence="12">Brain</tissue>
    </source>
</reference>
<evidence type="ECO:0000256" key="4">
    <source>
        <dbReference type="ARBA" id="ARBA00022980"/>
    </source>
</evidence>
<sequence>MLTPPVNQTLETPRNTETTMLRNLRSYPITPGDWRGVRQKVQQFLRYDRGGAAAVKELRETTWALRPPPRPCRGLALLLMAGRVQGAGARALDLLRALPRVSLANLKPNPGSRKPERRRRGQRRGRKCGRGHKGERQRGTRPRLGFEGGQTPFYLRIPKYGFNEGHSFRRQYQPLSLNRLQYLIDLGRVDPNQPIDLTQLVNGRGVTVQPLKRDYGVQLVEEGADTFTAKVNIEVQLASELAIAAIEKNGGVVTTAFYDPRSLEILCKPVPFFLRGQPIPKRMLPPEALVPYYTDAKNRGYLADPAKFPEARLELAKKYGYVLPDITKDELFKMLSTRKDPRQIFFGLAPGWVVNMADKKILKPTDENLLKYYSS</sequence>
<evidence type="ECO:0000256" key="7">
    <source>
        <dbReference type="ARBA" id="ARBA00035299"/>
    </source>
</evidence>
<evidence type="ECO:0000256" key="2">
    <source>
        <dbReference type="ARBA" id="ARBA00007320"/>
    </source>
</evidence>
<dbReference type="Proteomes" id="UP000000715">
    <property type="component" value="Unplaced"/>
</dbReference>
<keyword evidence="6" id="KW-0687">Ribonucleoprotein</keyword>
<dbReference type="GO" id="GO:0003735">
    <property type="term" value="F:structural constituent of ribosome"/>
    <property type="evidence" value="ECO:0007669"/>
    <property type="project" value="InterPro"/>
</dbReference>
<evidence type="ECO:0000313" key="11">
    <source>
        <dbReference type="Proteomes" id="UP000000715"/>
    </source>
</evidence>
<evidence type="ECO:0000256" key="9">
    <source>
        <dbReference type="SAM" id="MobiDB-lite"/>
    </source>
</evidence>
<dbReference type="Pfam" id="PF00828">
    <property type="entry name" value="Ribosomal_L27A"/>
    <property type="match status" value="1"/>
</dbReference>
<keyword evidence="3" id="KW-0809">Transit peptide</keyword>
<dbReference type="RefSeq" id="XP_044931721.1">
    <property type="nucleotide sequence ID" value="XM_045075786.1"/>
</dbReference>
<dbReference type="Gene3D" id="3.100.10.10">
    <property type="match status" value="1"/>
</dbReference>
<dbReference type="AlphaFoldDB" id="A0A8U0UZ64"/>
<comment type="similarity">
    <text evidence="2">Belongs to the universal ribosomal protein uL15 family.</text>
</comment>
<dbReference type="GO" id="GO:0005762">
    <property type="term" value="C:mitochondrial large ribosomal subunit"/>
    <property type="evidence" value="ECO:0007669"/>
    <property type="project" value="TreeGrafter"/>
</dbReference>
<dbReference type="GeneID" id="101684203"/>
<dbReference type="OrthoDB" id="361383at2759"/>
<name>A0A8U0UZ64_MUSPF</name>
<evidence type="ECO:0000313" key="12">
    <source>
        <dbReference type="RefSeq" id="XP_044931721.1"/>
    </source>
</evidence>
<evidence type="ECO:0000256" key="6">
    <source>
        <dbReference type="ARBA" id="ARBA00023274"/>
    </source>
</evidence>
<dbReference type="CTD" id="29088"/>
<evidence type="ECO:0000256" key="5">
    <source>
        <dbReference type="ARBA" id="ARBA00023128"/>
    </source>
</evidence>
<keyword evidence="4 12" id="KW-0689">Ribosomal protein</keyword>
<feature type="domain" description="Large ribosomal subunit protein uL15/eL18" evidence="10">
    <location>
        <begin position="174"/>
        <end position="254"/>
    </location>
</feature>
<gene>
    <name evidence="12" type="primary">MRPL15</name>
</gene>
<keyword evidence="11" id="KW-1185">Reference proteome</keyword>
<keyword evidence="5" id="KW-0496">Mitochondrion</keyword>
<proteinExistence type="inferred from homology"/>
<dbReference type="SUPFAM" id="SSF52080">
    <property type="entry name" value="Ribosomal proteins L15p and L18e"/>
    <property type="match status" value="1"/>
</dbReference>
<dbReference type="PANTHER" id="PTHR12934:SF11">
    <property type="entry name" value="LARGE RIBOSOMAL SUBUNIT PROTEIN UL15M"/>
    <property type="match status" value="1"/>
</dbReference>
<dbReference type="InterPro" id="IPR021131">
    <property type="entry name" value="Ribosomal_uL15/eL18"/>
</dbReference>
<dbReference type="HAMAP" id="MF_01341">
    <property type="entry name" value="Ribosomal_uL15"/>
    <property type="match status" value="1"/>
</dbReference>
<feature type="compositionally biased region" description="Basic residues" evidence="9">
    <location>
        <begin position="115"/>
        <end position="131"/>
    </location>
</feature>
<dbReference type="InterPro" id="IPR036227">
    <property type="entry name" value="Ribosomal_uL15/eL18_sf"/>
</dbReference>
<accession>A0A8U0UZ64</accession>
<evidence type="ECO:0000259" key="10">
    <source>
        <dbReference type="Pfam" id="PF00828"/>
    </source>
</evidence>
<comment type="subcellular location">
    <subcellularLocation>
        <location evidence="1">Mitochondrion</location>
    </subcellularLocation>
</comment>
<dbReference type="FunFam" id="3.100.10.10:FF:000006">
    <property type="entry name" value="39S ribosomal protein L15, mitochondrial"/>
    <property type="match status" value="1"/>
</dbReference>
<evidence type="ECO:0000256" key="8">
    <source>
        <dbReference type="ARBA" id="ARBA00035423"/>
    </source>
</evidence>
<dbReference type="InterPro" id="IPR030878">
    <property type="entry name" value="Ribosomal_uL15"/>
</dbReference>
<evidence type="ECO:0000256" key="1">
    <source>
        <dbReference type="ARBA" id="ARBA00004173"/>
    </source>
</evidence>
<feature type="region of interest" description="Disordered" evidence="9">
    <location>
        <begin position="104"/>
        <end position="146"/>
    </location>
</feature>
<organism evidence="11 12">
    <name type="scientific">Mustela putorius furo</name>
    <name type="common">European domestic ferret</name>
    <name type="synonym">Mustela furo</name>
    <dbReference type="NCBI Taxonomy" id="9669"/>
    <lineage>
        <taxon>Eukaryota</taxon>
        <taxon>Metazoa</taxon>
        <taxon>Chordata</taxon>
        <taxon>Craniata</taxon>
        <taxon>Vertebrata</taxon>
        <taxon>Euteleostomi</taxon>
        <taxon>Mammalia</taxon>
        <taxon>Eutheria</taxon>
        <taxon>Laurasiatheria</taxon>
        <taxon>Carnivora</taxon>
        <taxon>Caniformia</taxon>
        <taxon>Musteloidea</taxon>
        <taxon>Mustelidae</taxon>
        <taxon>Mustelinae</taxon>
        <taxon>Mustela</taxon>
    </lineage>
</organism>
<dbReference type="GO" id="GO:0006412">
    <property type="term" value="P:translation"/>
    <property type="evidence" value="ECO:0007669"/>
    <property type="project" value="InterPro"/>
</dbReference>
<protein>
    <recommendedName>
        <fullName evidence="7">Large ribosomal subunit protein uL15m</fullName>
    </recommendedName>
    <alternativeName>
        <fullName evidence="8">39S ribosomal protein L15, mitochondrial</fullName>
    </alternativeName>
</protein>
<dbReference type="InterPro" id="IPR005749">
    <property type="entry name" value="Ribosomal_uL15_bac-type"/>
</dbReference>
<dbReference type="PANTHER" id="PTHR12934">
    <property type="entry name" value="50S RIBOSOMAL PROTEIN L15"/>
    <property type="match status" value="1"/>
</dbReference>